<feature type="transmembrane region" description="Helical" evidence="1">
    <location>
        <begin position="41"/>
        <end position="63"/>
    </location>
</feature>
<name>A0A3S4MAB6_9LACT</name>
<evidence type="ECO:0000313" key="3">
    <source>
        <dbReference type="Proteomes" id="UP000285859"/>
    </source>
</evidence>
<gene>
    <name evidence="2" type="ORF">EO246_12300</name>
</gene>
<accession>A0A3S4MAB6</accession>
<keyword evidence="1" id="KW-0812">Transmembrane</keyword>
<dbReference type="Proteomes" id="UP000285859">
    <property type="component" value="Unassembled WGS sequence"/>
</dbReference>
<organism evidence="2 3">
    <name type="scientific">Lactococcus lactis</name>
    <dbReference type="NCBI Taxonomy" id="1358"/>
    <lineage>
        <taxon>Bacteria</taxon>
        <taxon>Bacillati</taxon>
        <taxon>Bacillota</taxon>
        <taxon>Bacilli</taxon>
        <taxon>Lactobacillales</taxon>
        <taxon>Streptococcaceae</taxon>
        <taxon>Lactococcus</taxon>
    </lineage>
</organism>
<dbReference type="EMBL" id="SAXH01000035">
    <property type="protein sequence ID" value="RWR43972.1"/>
    <property type="molecule type" value="Genomic_DNA"/>
</dbReference>
<protein>
    <submittedName>
        <fullName evidence="2">Uncharacterized protein</fullName>
    </submittedName>
</protein>
<feature type="transmembrane region" description="Helical" evidence="1">
    <location>
        <begin position="12"/>
        <end position="29"/>
    </location>
</feature>
<evidence type="ECO:0000256" key="1">
    <source>
        <dbReference type="SAM" id="Phobius"/>
    </source>
</evidence>
<evidence type="ECO:0000313" key="2">
    <source>
        <dbReference type="EMBL" id="RWR43972.1"/>
    </source>
</evidence>
<proteinExistence type="predicted"/>
<dbReference type="AlphaFoldDB" id="A0A3S4MAB6"/>
<sequence length="71" mass="8255">MITMKYKMSKGLKIMITVFISVYLGNLVLDILSDESNINIWIARIIGLFVVLIIYLPLNFFWIKNSKSQND</sequence>
<reference evidence="2 3" key="1">
    <citation type="submission" date="2019-01" db="EMBL/GenBank/DDBJ databases">
        <title>Whole genome sequence of Lactococcus lactis isolated from cow milk.</title>
        <authorList>
            <person name="Sundararaman A."/>
            <person name="Tamang J.-P."/>
            <person name="Halami P."/>
        </authorList>
    </citation>
    <scope>NUCLEOTIDE SEQUENCE [LARGE SCALE GENOMIC DNA]</scope>
    <source>
        <strain evidence="2 3">C2D</strain>
    </source>
</reference>
<keyword evidence="1" id="KW-1133">Transmembrane helix</keyword>
<comment type="caution">
    <text evidence="2">The sequence shown here is derived from an EMBL/GenBank/DDBJ whole genome shotgun (WGS) entry which is preliminary data.</text>
</comment>
<keyword evidence="1" id="KW-0472">Membrane</keyword>